<keyword evidence="3" id="KW-1185">Reference proteome</keyword>
<keyword evidence="1" id="KW-0732">Signal</keyword>
<name>A0A158IS34_9BURK</name>
<dbReference type="PANTHER" id="PTHR30006">
    <property type="entry name" value="THIAMINE-BINDING PERIPLASMIC PROTEIN-RELATED"/>
    <property type="match status" value="1"/>
</dbReference>
<dbReference type="CDD" id="cd13589">
    <property type="entry name" value="PBP2_polyamine_RpCGA009"/>
    <property type="match status" value="1"/>
</dbReference>
<dbReference type="Pfam" id="PF13343">
    <property type="entry name" value="SBP_bac_6"/>
    <property type="match status" value="1"/>
</dbReference>
<evidence type="ECO:0000256" key="1">
    <source>
        <dbReference type="ARBA" id="ARBA00022729"/>
    </source>
</evidence>
<dbReference type="AlphaFoldDB" id="A0A158IS34"/>
<dbReference type="GO" id="GO:0015846">
    <property type="term" value="P:polyamine transport"/>
    <property type="evidence" value="ECO:0007669"/>
    <property type="project" value="InterPro"/>
</dbReference>
<dbReference type="EMBL" id="FCOM02000010">
    <property type="protein sequence ID" value="SAL58900.1"/>
    <property type="molecule type" value="Genomic_DNA"/>
</dbReference>
<protein>
    <submittedName>
        <fullName evidence="2">Extracellular solute-binding protein</fullName>
    </submittedName>
</protein>
<dbReference type="SUPFAM" id="SSF53850">
    <property type="entry name" value="Periplasmic binding protein-like II"/>
    <property type="match status" value="1"/>
</dbReference>
<dbReference type="PRINTS" id="PR00909">
    <property type="entry name" value="SPERMDNBNDNG"/>
</dbReference>
<dbReference type="GO" id="GO:0019808">
    <property type="term" value="F:polyamine binding"/>
    <property type="evidence" value="ECO:0007669"/>
    <property type="project" value="InterPro"/>
</dbReference>
<sequence length="377" mass="40381">MSDLFNILSVIFFFQKTPTRTIRINAHKPGGDVKTLNLMLFGAALATSSTFSAIAKAESVTVGMFGGNWGEAFTKCVAEPFTKATGIKVIPEIGTSTVNLSKLEQQRAAPVIDALWMDSGVSELAMASGVIDTLNPTNIPNLKNVVPEGIDKRDGAIFAVSTGFYAVGIAYNTKELKTPPTSWSDLWQPNVANGLTFPSPANALGVPTIFFLNAISHQPGGIDGTFKRLQSLNASQYYDSSGAAANALQSGEVVAAVFNSAPTWDLNDRGLPLAFVAPKEGAWGGDVRLHLVKGARNKAAAEKFINAAITPEASTCLATKLYLGPSVKDVKVSPDVARKLPWGASGSVKDLKFLDWWEINKQRASLVDRWNREIAHK</sequence>
<reference evidence="2" key="1">
    <citation type="submission" date="2016-01" db="EMBL/GenBank/DDBJ databases">
        <authorList>
            <person name="Peeters C."/>
        </authorList>
    </citation>
    <scope>NUCLEOTIDE SEQUENCE [LARGE SCALE GENOMIC DNA]</scope>
    <source>
        <strain evidence="2">LMG 29317</strain>
    </source>
</reference>
<gene>
    <name evidence="2" type="ORF">AWB74_02816</name>
</gene>
<dbReference type="InterPro" id="IPR001188">
    <property type="entry name" value="Sperm_putr-bd"/>
</dbReference>
<organism evidence="2 3">
    <name type="scientific">Caballeronia arvi</name>
    <dbReference type="NCBI Taxonomy" id="1777135"/>
    <lineage>
        <taxon>Bacteria</taxon>
        <taxon>Pseudomonadati</taxon>
        <taxon>Pseudomonadota</taxon>
        <taxon>Betaproteobacteria</taxon>
        <taxon>Burkholderiales</taxon>
        <taxon>Burkholderiaceae</taxon>
        <taxon>Caballeronia</taxon>
    </lineage>
</organism>
<dbReference type="GO" id="GO:0030976">
    <property type="term" value="F:thiamine pyrophosphate binding"/>
    <property type="evidence" value="ECO:0007669"/>
    <property type="project" value="TreeGrafter"/>
</dbReference>
<dbReference type="GO" id="GO:0030975">
    <property type="term" value="F:thiamine binding"/>
    <property type="evidence" value="ECO:0007669"/>
    <property type="project" value="TreeGrafter"/>
</dbReference>
<proteinExistence type="predicted"/>
<evidence type="ECO:0000313" key="2">
    <source>
        <dbReference type="EMBL" id="SAL58900.1"/>
    </source>
</evidence>
<dbReference type="Proteomes" id="UP000055019">
    <property type="component" value="Unassembled WGS sequence"/>
</dbReference>
<dbReference type="Gene3D" id="3.40.190.10">
    <property type="entry name" value="Periplasmic binding protein-like II"/>
    <property type="match status" value="2"/>
</dbReference>
<comment type="caution">
    <text evidence="2">The sequence shown here is derived from an EMBL/GenBank/DDBJ whole genome shotgun (WGS) entry which is preliminary data.</text>
</comment>
<evidence type="ECO:0000313" key="3">
    <source>
        <dbReference type="Proteomes" id="UP000055019"/>
    </source>
</evidence>
<dbReference type="PANTHER" id="PTHR30006:SF2">
    <property type="entry name" value="ABC TRANSPORTER SUBSTRATE-BINDING PROTEIN"/>
    <property type="match status" value="1"/>
</dbReference>
<dbReference type="GO" id="GO:0015888">
    <property type="term" value="P:thiamine transport"/>
    <property type="evidence" value="ECO:0007669"/>
    <property type="project" value="TreeGrafter"/>
</dbReference>
<dbReference type="GO" id="GO:0030288">
    <property type="term" value="C:outer membrane-bounded periplasmic space"/>
    <property type="evidence" value="ECO:0007669"/>
    <property type="project" value="TreeGrafter"/>
</dbReference>
<accession>A0A158IS34</accession>
<dbReference type="RefSeq" id="WP_235024568.1">
    <property type="nucleotide sequence ID" value="NZ_FCOM02000010.1"/>
</dbReference>